<dbReference type="Proteomes" id="UP001142462">
    <property type="component" value="Unassembled WGS sequence"/>
</dbReference>
<dbReference type="EMBL" id="BSEJ01000013">
    <property type="protein sequence ID" value="GLJ62401.1"/>
    <property type="molecule type" value="Genomic_DNA"/>
</dbReference>
<dbReference type="InterPro" id="IPR016130">
    <property type="entry name" value="Tyr_Pase_AS"/>
</dbReference>
<dbReference type="InterPro" id="IPR026893">
    <property type="entry name" value="Tyr/Ser_Pase_IphP-type"/>
</dbReference>
<evidence type="ECO:0000313" key="3">
    <source>
        <dbReference type="Proteomes" id="UP001142462"/>
    </source>
</evidence>
<protein>
    <recommendedName>
        <fullName evidence="1">Tyrosine specific protein phosphatases domain-containing protein</fullName>
    </recommendedName>
</protein>
<dbReference type="InterPro" id="IPR029021">
    <property type="entry name" value="Prot-tyrosine_phosphatase-like"/>
</dbReference>
<dbReference type="Gene3D" id="3.90.190.10">
    <property type="entry name" value="Protein tyrosine phosphatase superfamily"/>
    <property type="match status" value="1"/>
</dbReference>
<dbReference type="SUPFAM" id="SSF52799">
    <property type="entry name" value="(Phosphotyrosine protein) phosphatases II"/>
    <property type="match status" value="1"/>
</dbReference>
<accession>A0A9W6H4E2</accession>
<comment type="caution">
    <text evidence="2">The sequence shown here is derived from an EMBL/GenBank/DDBJ whole genome shotgun (WGS) entry which is preliminary data.</text>
</comment>
<dbReference type="Pfam" id="PF13350">
    <property type="entry name" value="Y_phosphatase3"/>
    <property type="match status" value="1"/>
</dbReference>
<name>A0A9W6H4E2_9MICO</name>
<keyword evidence="3" id="KW-1185">Reference proteome</keyword>
<reference evidence="2" key="2">
    <citation type="submission" date="2023-01" db="EMBL/GenBank/DDBJ databases">
        <authorList>
            <person name="Sun Q."/>
            <person name="Evtushenko L."/>
        </authorList>
    </citation>
    <scope>NUCLEOTIDE SEQUENCE</scope>
    <source>
        <strain evidence="2">VKM Ac-1020</strain>
    </source>
</reference>
<dbReference type="AlphaFoldDB" id="A0A9W6H4E2"/>
<reference evidence="2" key="1">
    <citation type="journal article" date="2014" name="Int. J. Syst. Evol. Microbiol.">
        <title>Complete genome sequence of Corynebacterium casei LMG S-19264T (=DSM 44701T), isolated from a smear-ripened cheese.</title>
        <authorList>
            <consortium name="US DOE Joint Genome Institute (JGI-PGF)"/>
            <person name="Walter F."/>
            <person name="Albersmeier A."/>
            <person name="Kalinowski J."/>
            <person name="Ruckert C."/>
        </authorList>
    </citation>
    <scope>NUCLEOTIDE SEQUENCE</scope>
    <source>
        <strain evidence="2">VKM Ac-1020</strain>
    </source>
</reference>
<dbReference type="RefSeq" id="WP_271174095.1">
    <property type="nucleotide sequence ID" value="NZ_BSEJ01000013.1"/>
</dbReference>
<dbReference type="PROSITE" id="PS50056">
    <property type="entry name" value="TYR_PHOSPHATASE_2"/>
    <property type="match status" value="1"/>
</dbReference>
<proteinExistence type="predicted"/>
<evidence type="ECO:0000259" key="1">
    <source>
        <dbReference type="PROSITE" id="PS50056"/>
    </source>
</evidence>
<dbReference type="PROSITE" id="PS00383">
    <property type="entry name" value="TYR_PHOSPHATASE_1"/>
    <property type="match status" value="1"/>
</dbReference>
<dbReference type="GO" id="GO:0004721">
    <property type="term" value="F:phosphoprotein phosphatase activity"/>
    <property type="evidence" value="ECO:0007669"/>
    <property type="project" value="InterPro"/>
</dbReference>
<sequence length="254" mass="26237">MTVVDAPAIALSAPVNLRDLGGIPVAGGAVREGFAIRADDLSIVTEEDAARLVAAGLRAVVDLRSSDEVALTGRGPFGALADVTYHHVPFLASIGDGIDDIELDQSSFAGMYVRMFEGAAAQIVTALAIIAYTPGTVAFHCAAGQDRTGVLAAAILLTLGAEPDDIVADYARTGENAAAIMRRIAPIMQPLMARYGLDLDDAARAAARAEFSPAPMRGLLGALTTRHGDPLAPLRAAGLTDALIGRLRERALAA</sequence>
<evidence type="ECO:0000313" key="2">
    <source>
        <dbReference type="EMBL" id="GLJ62401.1"/>
    </source>
</evidence>
<feature type="domain" description="Tyrosine specific protein phosphatases" evidence="1">
    <location>
        <begin position="114"/>
        <end position="167"/>
    </location>
</feature>
<gene>
    <name evidence="2" type="ORF">GCM10017576_25310</name>
</gene>
<dbReference type="InterPro" id="IPR000387">
    <property type="entry name" value="Tyr_Pase_dom"/>
</dbReference>
<organism evidence="2 3">
    <name type="scientific">Microbacterium barkeri</name>
    <dbReference type="NCBI Taxonomy" id="33917"/>
    <lineage>
        <taxon>Bacteria</taxon>
        <taxon>Bacillati</taxon>
        <taxon>Actinomycetota</taxon>
        <taxon>Actinomycetes</taxon>
        <taxon>Micrococcales</taxon>
        <taxon>Microbacteriaceae</taxon>
        <taxon>Microbacterium</taxon>
    </lineage>
</organism>